<feature type="region of interest" description="Disordered" evidence="2">
    <location>
        <begin position="1959"/>
        <end position="1991"/>
    </location>
</feature>
<feature type="compositionally biased region" description="Basic and acidic residues" evidence="2">
    <location>
        <begin position="419"/>
        <end position="429"/>
    </location>
</feature>
<feature type="compositionally biased region" description="Basic and acidic residues" evidence="2">
    <location>
        <begin position="1567"/>
        <end position="1577"/>
    </location>
</feature>
<dbReference type="EMBL" id="MIGC01008037">
    <property type="protein sequence ID" value="PHJ15480.1"/>
    <property type="molecule type" value="Genomic_DNA"/>
</dbReference>
<feature type="region of interest" description="Disordered" evidence="2">
    <location>
        <begin position="131"/>
        <end position="154"/>
    </location>
</feature>
<feature type="region of interest" description="Disordered" evidence="2">
    <location>
        <begin position="524"/>
        <end position="589"/>
    </location>
</feature>
<feature type="compositionally biased region" description="Polar residues" evidence="2">
    <location>
        <begin position="391"/>
        <end position="407"/>
    </location>
</feature>
<feature type="region of interest" description="Disordered" evidence="2">
    <location>
        <begin position="1623"/>
        <end position="1642"/>
    </location>
</feature>
<feature type="compositionally biased region" description="Polar residues" evidence="2">
    <location>
        <begin position="2403"/>
        <end position="2428"/>
    </location>
</feature>
<feature type="region of interest" description="Disordered" evidence="2">
    <location>
        <begin position="2364"/>
        <end position="2448"/>
    </location>
</feature>
<keyword evidence="4" id="KW-1185">Reference proteome</keyword>
<feature type="region of interest" description="Disordered" evidence="2">
    <location>
        <begin position="391"/>
        <end position="449"/>
    </location>
</feature>
<evidence type="ECO:0000313" key="3">
    <source>
        <dbReference type="EMBL" id="PHJ15480.1"/>
    </source>
</evidence>
<feature type="compositionally biased region" description="Polar residues" evidence="2">
    <location>
        <begin position="650"/>
        <end position="661"/>
    </location>
</feature>
<feature type="compositionally biased region" description="Polar residues" evidence="2">
    <location>
        <begin position="1008"/>
        <end position="1024"/>
    </location>
</feature>
<sequence>MREATLRMMRREELVETCCRLQRSCQDLQSSLEELRENGARLQSEKSGLECEVHDAGIHLTRLQRDDGVVGNFFKDIGIHQFSDFIQQVRTQTPEAAAAVAAALGSSAQALVKDTQRHSFGLPAIPAASDLAKHRSPSGLSGTQSQAREFQEESAEGALRCLPCQTRKTPAETAKQFARSVTEAAAEAWHRTSTQSLAALAAEGIKGEGTVDSRGDDNNLLARKEGEADTQATPEEPLWQDPFADELVMKAVGQQGGNSLRALMQRKCTEERLQKEVAQWLKDADSMSVEEVPRGPLCHPVLQMGSCSLSPELCGTALFPARPEGGSSLLGSVEQGSFCGAVSPVRGPDSPEGDKGLIKTSDEERQRARLVCDARLLALQVERALGMDNLQRSTTSGFPPHSSNSNIGYLPRGVQRPHAGPEADSKEAQNHSGVEIPERDTADSARDKAKVDQWETGFAGDSRDLDDLCARVLGGSRNSRVIKEAAEASSTVAPSCSEKEGQEDAEHKEVPGLCQVRDILKISPKSPEKLTHDSVDETPSSKEPSVSHKRTESGDCFEGRHTERSTDEVNPCQAHYRTTTGGSPSTAGERVFDSAIAPGSAFRERKEATISLRTNEHRNCQKLPTPRSMWEKGSCVKEDGDSMSLEFRSNPASSVSRSQFPQDLLPSGRLLTGTVAPLRRTTGPCATAPHLPSGPRGGTPEETVSTSPGVAVQTINPTADPTEGDAVTTSGGNVAVNPGASVEPSIHQDLTPSQQRGHRAANGGMAVGLTRPAQSARDPRQRGGESLPFGATVKLRLSPGAGPANTHRVAIETQSTDVSESRSDPIAALPGMSSVPVSPGARAIDKDTVNSGVQPTKCRNDLSASNLLSSRSSPSRPAIVVGPVPTFGDEGIARGTLLTNDESAPPSSSLSFRSSASSDRLEQRSNDPHLCPHSDGVLLSSCVPPASSPTMTVESKMLPDQRVLLSWHLGEKPRALVASAPAGVHRQIEVQLSILDLTAEFEAHDTRSQPGSVASPSAAQSTPPIRTARASTMLLDNLKVGREYHLTLIGRCIDLDLSSGVEESHAEPVCGVTVHFHLQPDGLKSLRCRPVSLAALGFAHSVGPGGHVATVAGQSAGNPESSTPGSGVSENRAATGATTCETGVSDGSACCRAGRTEIGSTSVDLSGGQQRTSQECSPLSFCSSVTKPSSWAPPPLPPPPPSPLPRHAADSSCMANYPANSVPFDLSSASMPHRNSVPVPHLGLCELIHHPPLPEPGVSSCLQGSAVSHAGVWTPASCHLRSSGESHSTDCPVETARGRSGAQGVVGGVIGSPSLSVRPSGSALAAVQTVSVSTISDERSASDPVLGVSQHSRESLCVAASRNFQGVNARSGPATTFVGAQGGSYDGPGFQPPSVLPPRSVPHCSRTNSGAIPAWGSACLRSSSGGSSAASRGRTVGAASVFQLPILSSAWRAVKETAVAGQAVIETVASRAMFSGPAACGRQQRGRPPQEPGQRRQHSLGCVDIRTRDWEIGDECQSGKERTTSHVRSSSSALVASAVVSQTAVPVLDGSSDTTKRVSSAGGAWSRHFETRTERSPPRSQQRCPELNVAKAVDVFFAKEQLWVPPQKVRVLAAARVRCQGGDSAGMSHTQASPGTDWETHVAPSPCPNLGGRSAALVGHKTAILSSTLGVARLPSRGRSHAIPTDAGTCGLRIHATEGPARFVEGKGTRTSSGQINKGTQRQELGVAGCGPTAQTALDGTGLPRSLPSLCLAPVASESVAQQGGGVASTPLSACLDAQRTVAPVRPQSPCHSRSSTLEHKEDSSGSQTSSISCSHLCIPSVSVGVSQVVNETQARRLEPAVGLVIPSPPGSATAHRNTPTSLSVVSPVAPPTVVPEICPSIVAARHPEKSGSKAVSPAVKVTGEGRRQATEALEKLSSLRSEERELERLIETRRLFHEQRQKQADLLRCALRGSRQVVTDPSEIPGKHGPAAADSKEESQRANPLSDRRSDVVTGASFFSSLGFVLPPVPSTAEKFTRGSSDSPSLTRAQLVADVSTPTAPQAKIRAPASLHHLAAASLPPVAASSLGRHPSRSSETETRTSNVSVEGTHSVSQEKHGRDTSGSRHRPLLGHARGVTQSGSLVMSLDRHYRQLRRPRAGSPVPHQESVVSATACTPIPTKKATGLSERVLASESRASSPRASSSSLNHKAATRREAHLTDSVGNAASAPAEISRMSRSDTVHGSSNSALSEGHCSPSDVATGSGGATSSRSHSAAVDHGLPRCSVFPLPQSGAAAHASASCFPSNRHRVSLLTGFSGRTSTDGSCGVSIARSTAPVPQVYTAGQPSPLFYADASRNGAGRGGIHVGPCTNPIHGGFLSQPFHPPVTVPSLEPRRSEVNSRRSPRQYSTSAASAAISPSTTSLVHKQNATPSPGTQMSKQEASNQATVLLSGDSGGPGALGRRQVTFY</sequence>
<comment type="caution">
    <text evidence="3">The sequence shown here is derived from an EMBL/GenBank/DDBJ whole genome shotgun (WGS) entry which is preliminary data.</text>
</comment>
<organism evidence="3 4">
    <name type="scientific">Cystoisospora suis</name>
    <dbReference type="NCBI Taxonomy" id="483139"/>
    <lineage>
        <taxon>Eukaryota</taxon>
        <taxon>Sar</taxon>
        <taxon>Alveolata</taxon>
        <taxon>Apicomplexa</taxon>
        <taxon>Conoidasida</taxon>
        <taxon>Coccidia</taxon>
        <taxon>Eucoccidiorida</taxon>
        <taxon>Eimeriorina</taxon>
        <taxon>Sarcocystidae</taxon>
        <taxon>Cystoisospora</taxon>
    </lineage>
</organism>
<feature type="compositionally biased region" description="Low complexity" evidence="2">
    <location>
        <begin position="901"/>
        <end position="918"/>
    </location>
</feature>
<name>A0A2C6JWH4_9APIC</name>
<dbReference type="VEuPathDB" id="ToxoDB:CSUI_010709"/>
<feature type="region of interest" description="Disordered" evidence="2">
    <location>
        <begin position="2064"/>
        <end position="2121"/>
    </location>
</feature>
<proteinExistence type="predicted"/>
<feature type="region of interest" description="Disordered" evidence="2">
    <location>
        <begin position="485"/>
        <end position="511"/>
    </location>
</feature>
<reference evidence="3 4" key="1">
    <citation type="journal article" date="2017" name="Int. J. Parasitol.">
        <title>The genome of the protozoan parasite Cystoisospora suis and a reverse vaccinology approach to identify vaccine candidates.</title>
        <authorList>
            <person name="Palmieri N."/>
            <person name="Shrestha A."/>
            <person name="Ruttkowski B."/>
            <person name="Beck T."/>
            <person name="Vogl C."/>
            <person name="Tomley F."/>
            <person name="Blake D.P."/>
            <person name="Joachim A."/>
        </authorList>
    </citation>
    <scope>NUCLEOTIDE SEQUENCE [LARGE SCALE GENOMIC DNA]</scope>
    <source>
        <strain evidence="3 4">Wien I</strain>
    </source>
</reference>
<feature type="compositionally biased region" description="Polar residues" evidence="2">
    <location>
        <begin position="138"/>
        <end position="148"/>
    </location>
</feature>
<feature type="region of interest" description="Disordered" evidence="2">
    <location>
        <begin position="683"/>
        <end position="706"/>
    </location>
</feature>
<feature type="region of interest" description="Disordered" evidence="2">
    <location>
        <begin position="811"/>
        <end position="884"/>
    </location>
</feature>
<feature type="region of interest" description="Disordered" evidence="2">
    <location>
        <begin position="646"/>
        <end position="668"/>
    </location>
</feature>
<feature type="coiled-coil region" evidence="1">
    <location>
        <begin position="1910"/>
        <end position="1940"/>
    </location>
</feature>
<feature type="compositionally biased region" description="Basic and acidic residues" evidence="2">
    <location>
        <begin position="526"/>
        <end position="535"/>
    </location>
</feature>
<evidence type="ECO:0000256" key="2">
    <source>
        <dbReference type="SAM" id="MobiDB-lite"/>
    </source>
</evidence>
<evidence type="ECO:0000313" key="4">
    <source>
        <dbReference type="Proteomes" id="UP000221165"/>
    </source>
</evidence>
<gene>
    <name evidence="3" type="ORF">CSUI_010709</name>
</gene>
<feature type="region of interest" description="Disordered" evidence="2">
    <location>
        <begin position="1784"/>
        <end position="1809"/>
    </location>
</feature>
<feature type="region of interest" description="Disordered" evidence="2">
    <location>
        <begin position="1549"/>
        <end position="1584"/>
    </location>
</feature>
<feature type="compositionally biased region" description="Basic and acidic residues" evidence="2">
    <location>
        <begin position="545"/>
        <end position="567"/>
    </location>
</feature>
<feature type="region of interest" description="Disordered" evidence="2">
    <location>
        <begin position="2165"/>
        <end position="2255"/>
    </location>
</feature>
<evidence type="ECO:0000256" key="1">
    <source>
        <dbReference type="SAM" id="Coils"/>
    </source>
</evidence>
<feature type="compositionally biased region" description="Basic and acidic residues" evidence="2">
    <location>
        <begin position="352"/>
        <end position="364"/>
    </location>
</feature>
<accession>A0A2C6JWH4</accession>
<feature type="compositionally biased region" description="Pro residues" evidence="2">
    <location>
        <begin position="1191"/>
        <end position="1204"/>
    </location>
</feature>
<dbReference type="GeneID" id="94434022"/>
<dbReference type="Proteomes" id="UP000221165">
    <property type="component" value="Unassembled WGS sequence"/>
</dbReference>
<feature type="compositionally biased region" description="Low complexity" evidence="2">
    <location>
        <begin position="2388"/>
        <end position="2402"/>
    </location>
</feature>
<protein>
    <submittedName>
        <fullName evidence="3">Uncharacterized protein</fullName>
    </submittedName>
</protein>
<feature type="region of interest" description="Disordered" evidence="2">
    <location>
        <begin position="343"/>
        <end position="364"/>
    </location>
</feature>
<feature type="compositionally biased region" description="Polar residues" evidence="2">
    <location>
        <begin position="1112"/>
        <end position="1129"/>
    </location>
</feature>
<feature type="compositionally biased region" description="Polar residues" evidence="2">
    <location>
        <begin position="576"/>
        <end position="586"/>
    </location>
</feature>
<feature type="region of interest" description="Disordered" evidence="2">
    <location>
        <begin position="1188"/>
        <end position="1212"/>
    </location>
</feature>
<feature type="compositionally biased region" description="Basic and acidic residues" evidence="2">
    <location>
        <begin position="919"/>
        <end position="932"/>
    </location>
</feature>
<feature type="compositionally biased region" description="Basic and acidic residues" evidence="2">
    <location>
        <begin position="497"/>
        <end position="510"/>
    </location>
</feature>
<dbReference type="OrthoDB" id="332802at2759"/>
<feature type="coiled-coil region" evidence="1">
    <location>
        <begin position="25"/>
        <end position="52"/>
    </location>
</feature>
<keyword evidence="1" id="KW-0175">Coiled coil</keyword>
<feature type="region of interest" description="Disordered" evidence="2">
    <location>
        <begin position="1110"/>
        <end position="1132"/>
    </location>
</feature>
<feature type="compositionally biased region" description="Basic and acidic residues" evidence="2">
    <location>
        <begin position="2094"/>
        <end position="2104"/>
    </location>
</feature>
<dbReference type="RefSeq" id="XP_067917213.1">
    <property type="nucleotide sequence ID" value="XM_068070811.1"/>
</dbReference>
<feature type="compositionally biased region" description="Low complexity" evidence="2">
    <location>
        <begin position="2172"/>
        <end position="2186"/>
    </location>
</feature>
<feature type="region of interest" description="Disordered" evidence="2">
    <location>
        <begin position="2137"/>
        <end position="2156"/>
    </location>
</feature>
<feature type="region of interest" description="Disordered" evidence="2">
    <location>
        <begin position="897"/>
        <end position="933"/>
    </location>
</feature>
<feature type="compositionally biased region" description="Basic and acidic residues" evidence="2">
    <location>
        <begin position="1975"/>
        <end position="1991"/>
    </location>
</feature>
<feature type="region of interest" description="Disordered" evidence="2">
    <location>
        <begin position="1005"/>
        <end position="1025"/>
    </location>
</feature>
<feature type="compositionally biased region" description="Low complexity" evidence="2">
    <location>
        <begin position="863"/>
        <end position="878"/>
    </location>
</feature>
<feature type="compositionally biased region" description="Basic and acidic residues" evidence="2">
    <location>
        <begin position="436"/>
        <end position="449"/>
    </location>
</feature>
<feature type="region of interest" description="Disordered" evidence="2">
    <location>
        <begin position="1478"/>
        <end position="1499"/>
    </location>
</feature>